<evidence type="ECO:0008006" key="3">
    <source>
        <dbReference type="Google" id="ProtNLM"/>
    </source>
</evidence>
<accession>A0ABQ2Z1F1</accession>
<evidence type="ECO:0000313" key="2">
    <source>
        <dbReference type="Proteomes" id="UP000659223"/>
    </source>
</evidence>
<comment type="caution">
    <text evidence="1">The sequence shown here is derived from an EMBL/GenBank/DDBJ whole genome shotgun (WGS) entry which is preliminary data.</text>
</comment>
<dbReference type="EMBL" id="BMUT01000012">
    <property type="protein sequence ID" value="GGY00106.1"/>
    <property type="molecule type" value="Genomic_DNA"/>
</dbReference>
<organism evidence="1 2">
    <name type="scientific">Streptomyces hiroshimensis</name>
    <dbReference type="NCBI Taxonomy" id="66424"/>
    <lineage>
        <taxon>Bacteria</taxon>
        <taxon>Bacillati</taxon>
        <taxon>Actinomycetota</taxon>
        <taxon>Actinomycetes</taxon>
        <taxon>Kitasatosporales</taxon>
        <taxon>Streptomycetaceae</taxon>
        <taxon>Streptomyces</taxon>
    </lineage>
</organism>
<reference evidence="2" key="1">
    <citation type="journal article" date="2019" name="Int. J. Syst. Evol. Microbiol.">
        <title>The Global Catalogue of Microorganisms (GCM) 10K type strain sequencing project: providing services to taxonomists for standard genome sequencing and annotation.</title>
        <authorList>
            <consortium name="The Broad Institute Genomics Platform"/>
            <consortium name="The Broad Institute Genome Sequencing Center for Infectious Disease"/>
            <person name="Wu L."/>
            <person name="Ma J."/>
        </authorList>
    </citation>
    <scope>NUCLEOTIDE SEQUENCE [LARGE SCALE GENOMIC DNA]</scope>
    <source>
        <strain evidence="2">JCM 4586</strain>
    </source>
</reference>
<protein>
    <recommendedName>
        <fullName evidence="3">Aminoglycoside phosphotransferase</fullName>
    </recommendedName>
</protein>
<gene>
    <name evidence="1" type="ORF">GCM10010324_53390</name>
</gene>
<proteinExistence type="predicted"/>
<name>A0ABQ2Z1F1_9ACTN</name>
<keyword evidence="2" id="KW-1185">Reference proteome</keyword>
<sequence length="284" mass="31013">MNSPPSEDVQTLMEAAHDRAAKALGLMCTGPLAWGFQGVTLGRQAGERWLRVGRTARRNAGRKQGEGIVGASLLVPDAVPRPRLYEVHDWTDGEWAFEAEVLDYVTHPVVSPERADLDRDPGLPAEWWADLRRALALLAGAEGVKVTVRDGWIERAFPQFLGIPAPAKVERATGHGDLHWGNLTTMPLTLLDWERWGLVPYGYDAGLLHANSLLVPDVADRIRLEFASVLDTPVGRVGELAALAEMLQAVARGWYPDLAPRLLARAESLTGVRPPVPVHSEVSA</sequence>
<evidence type="ECO:0000313" key="1">
    <source>
        <dbReference type="EMBL" id="GGY00106.1"/>
    </source>
</evidence>
<dbReference type="Proteomes" id="UP000659223">
    <property type="component" value="Unassembled WGS sequence"/>
</dbReference>